<dbReference type="Proteomes" id="UP001275315">
    <property type="component" value="Unassembled WGS sequence"/>
</dbReference>
<evidence type="ECO:0000313" key="3">
    <source>
        <dbReference type="Proteomes" id="UP001275315"/>
    </source>
</evidence>
<protein>
    <submittedName>
        <fullName evidence="2">Hsp20/alpha crystallin family protein</fullName>
    </submittedName>
</protein>
<evidence type="ECO:0000259" key="1">
    <source>
        <dbReference type="Pfam" id="PF00011"/>
    </source>
</evidence>
<feature type="domain" description="SHSP" evidence="1">
    <location>
        <begin position="5"/>
        <end position="69"/>
    </location>
</feature>
<dbReference type="InterPro" id="IPR008978">
    <property type="entry name" value="HSP20-like_chaperone"/>
</dbReference>
<keyword evidence="3" id="KW-1185">Reference proteome</keyword>
<dbReference type="CDD" id="cd06464">
    <property type="entry name" value="ACD_sHsps-like"/>
    <property type="match status" value="1"/>
</dbReference>
<name>A0ABU5CNS9_9BACI</name>
<dbReference type="EMBL" id="JAWDIQ010000001">
    <property type="protein sequence ID" value="MDY0408001.1"/>
    <property type="molecule type" value="Genomic_DNA"/>
</dbReference>
<dbReference type="SUPFAM" id="SSF49764">
    <property type="entry name" value="HSP20-like chaperones"/>
    <property type="match status" value="1"/>
</dbReference>
<reference evidence="2 3" key="1">
    <citation type="submission" date="2023-10" db="EMBL/GenBank/DDBJ databases">
        <title>Virgibacillus soli CC-YMP-6 genome.</title>
        <authorList>
            <person name="Miliotis G."/>
            <person name="Sengupta P."/>
            <person name="Hameed A."/>
            <person name="Chuvochina M."/>
            <person name="Mcdonagh F."/>
            <person name="Simpson A.C."/>
            <person name="Singh N.K."/>
            <person name="Rekha P.D."/>
            <person name="Raman K."/>
            <person name="Hugenholtz P."/>
            <person name="Venkateswaran K."/>
        </authorList>
    </citation>
    <scope>NUCLEOTIDE SEQUENCE [LARGE SCALE GENOMIC DNA]</scope>
    <source>
        <strain evidence="2 3">CC-YMP-6</strain>
    </source>
</reference>
<comment type="caution">
    <text evidence="2">The sequence shown here is derived from an EMBL/GenBank/DDBJ whole genome shotgun (WGS) entry which is preliminary data.</text>
</comment>
<proteinExistence type="predicted"/>
<dbReference type="InterPro" id="IPR002068">
    <property type="entry name" value="A-crystallin/Hsp20_dom"/>
</dbReference>
<dbReference type="Pfam" id="PF00011">
    <property type="entry name" value="HSP20"/>
    <property type="match status" value="1"/>
</dbReference>
<organism evidence="2 3">
    <name type="scientific">Paracerasibacillus soli</name>
    <dbReference type="NCBI Taxonomy" id="480284"/>
    <lineage>
        <taxon>Bacteria</taxon>
        <taxon>Bacillati</taxon>
        <taxon>Bacillota</taxon>
        <taxon>Bacilli</taxon>
        <taxon>Bacillales</taxon>
        <taxon>Bacillaceae</taxon>
        <taxon>Paracerasibacillus</taxon>
    </lineage>
</organism>
<accession>A0ABU5CNS9</accession>
<sequence>MGTCSEEKTDFIIEAELPGFSLKQIEIEIVESKVFIRAKNNTQELQQDIHNNHSLHKHAAERLEQVVTLPFIIPKKLLKPFS</sequence>
<dbReference type="Gene3D" id="2.60.40.790">
    <property type="match status" value="1"/>
</dbReference>
<gene>
    <name evidence="2" type="ORF">RWD45_04485</name>
</gene>
<dbReference type="RefSeq" id="WP_320378766.1">
    <property type="nucleotide sequence ID" value="NZ_JAWDIQ010000001.1"/>
</dbReference>
<evidence type="ECO:0000313" key="2">
    <source>
        <dbReference type="EMBL" id="MDY0408001.1"/>
    </source>
</evidence>